<evidence type="ECO:0000313" key="2">
    <source>
        <dbReference type="EMBL" id="ORX54130.1"/>
    </source>
</evidence>
<name>A0A1X2GI13_9FUNG</name>
<dbReference type="EMBL" id="MCGT01000014">
    <property type="protein sequence ID" value="ORX54130.1"/>
    <property type="molecule type" value="Genomic_DNA"/>
</dbReference>
<reference evidence="2 3" key="1">
    <citation type="submission" date="2016-07" db="EMBL/GenBank/DDBJ databases">
        <title>Pervasive Adenine N6-methylation of Active Genes in Fungi.</title>
        <authorList>
            <consortium name="DOE Joint Genome Institute"/>
            <person name="Mondo S.J."/>
            <person name="Dannebaum R.O."/>
            <person name="Kuo R.C."/>
            <person name="Labutti K."/>
            <person name="Haridas S."/>
            <person name="Kuo A."/>
            <person name="Salamov A."/>
            <person name="Ahrendt S.R."/>
            <person name="Lipzen A."/>
            <person name="Sullivan W."/>
            <person name="Andreopoulos W.B."/>
            <person name="Clum A."/>
            <person name="Lindquist E."/>
            <person name="Daum C."/>
            <person name="Ramamoorthy G.K."/>
            <person name="Gryganskyi A."/>
            <person name="Culley D."/>
            <person name="Magnuson J.K."/>
            <person name="James T.Y."/>
            <person name="O'Malley M.A."/>
            <person name="Stajich J.E."/>
            <person name="Spatafora J.W."/>
            <person name="Visel A."/>
            <person name="Grigoriev I.V."/>
        </authorList>
    </citation>
    <scope>NUCLEOTIDE SEQUENCE [LARGE SCALE GENOMIC DNA]</scope>
    <source>
        <strain evidence="2 3">NRRL 3301</strain>
    </source>
</reference>
<proteinExistence type="predicted"/>
<feature type="compositionally biased region" description="Basic and acidic residues" evidence="1">
    <location>
        <begin position="34"/>
        <end position="49"/>
    </location>
</feature>
<dbReference type="OrthoDB" id="2289791at2759"/>
<accession>A0A1X2GI13</accession>
<comment type="caution">
    <text evidence="2">The sequence shown here is derived from an EMBL/GenBank/DDBJ whole genome shotgun (WGS) entry which is preliminary data.</text>
</comment>
<evidence type="ECO:0000313" key="3">
    <source>
        <dbReference type="Proteomes" id="UP000242146"/>
    </source>
</evidence>
<sequence length="125" mass="14730">MQEIPTPSSIEPTVPTPSFKAKTNNPNEPAAGHADTHLPRKLYRKEQKQAKRRLKRQRLAQERTRCNQEKRQKRIAEAKQRETIYQLQKAKWEEKERECQAIEAARKVAKEVDKRAREQAMVKTK</sequence>
<feature type="region of interest" description="Disordered" evidence="1">
    <location>
        <begin position="1"/>
        <end position="77"/>
    </location>
</feature>
<dbReference type="Proteomes" id="UP000242146">
    <property type="component" value="Unassembled WGS sequence"/>
</dbReference>
<feature type="compositionally biased region" description="Polar residues" evidence="1">
    <location>
        <begin position="1"/>
        <end position="11"/>
    </location>
</feature>
<feature type="compositionally biased region" description="Basic and acidic residues" evidence="1">
    <location>
        <begin position="59"/>
        <end position="77"/>
    </location>
</feature>
<evidence type="ECO:0000256" key="1">
    <source>
        <dbReference type="SAM" id="MobiDB-lite"/>
    </source>
</evidence>
<organism evidence="2 3">
    <name type="scientific">Hesseltinella vesiculosa</name>
    <dbReference type="NCBI Taxonomy" id="101127"/>
    <lineage>
        <taxon>Eukaryota</taxon>
        <taxon>Fungi</taxon>
        <taxon>Fungi incertae sedis</taxon>
        <taxon>Mucoromycota</taxon>
        <taxon>Mucoromycotina</taxon>
        <taxon>Mucoromycetes</taxon>
        <taxon>Mucorales</taxon>
        <taxon>Cunninghamellaceae</taxon>
        <taxon>Hesseltinella</taxon>
    </lineage>
</organism>
<protein>
    <submittedName>
        <fullName evidence="2">Uncharacterized protein</fullName>
    </submittedName>
</protein>
<dbReference type="AlphaFoldDB" id="A0A1X2GI13"/>
<keyword evidence="3" id="KW-1185">Reference proteome</keyword>
<gene>
    <name evidence="2" type="ORF">DM01DRAFT_1335983</name>
</gene>